<accession>A0A0K0FG61</accession>
<feature type="compositionally biased region" description="Basic and acidic residues" evidence="6">
    <location>
        <begin position="292"/>
        <end position="301"/>
    </location>
</feature>
<keyword evidence="8" id="KW-1185">Reference proteome</keyword>
<dbReference type="GO" id="GO:0003723">
    <property type="term" value="F:RNA binding"/>
    <property type="evidence" value="ECO:0007669"/>
    <property type="project" value="TreeGrafter"/>
</dbReference>
<evidence type="ECO:0000313" key="9">
    <source>
        <dbReference type="WBParaSite" id="SVE_0786000.1"/>
    </source>
</evidence>
<proteinExistence type="predicted"/>
<dbReference type="WBParaSite" id="SVE_0786000.1">
    <property type="protein sequence ID" value="SVE_0786000.1"/>
    <property type="gene ID" value="SVE_0786000"/>
</dbReference>
<dbReference type="Pfam" id="PF04046">
    <property type="entry name" value="PSP"/>
    <property type="match status" value="1"/>
</dbReference>
<dbReference type="PANTHER" id="PTHR13316">
    <property type="entry name" value="ZINC FINGER, CCHC DOMAIN CONTAINING 8"/>
    <property type="match status" value="1"/>
</dbReference>
<feature type="region of interest" description="Disordered" evidence="6">
    <location>
        <begin position="186"/>
        <end position="216"/>
    </location>
</feature>
<dbReference type="Proteomes" id="UP000035680">
    <property type="component" value="Unassembled WGS sequence"/>
</dbReference>
<dbReference type="GO" id="GO:0008270">
    <property type="term" value="F:zinc ion binding"/>
    <property type="evidence" value="ECO:0007669"/>
    <property type="project" value="UniProtKB-KW"/>
</dbReference>
<evidence type="ECO:0000256" key="2">
    <source>
        <dbReference type="ARBA" id="ARBA00022723"/>
    </source>
</evidence>
<dbReference type="GO" id="GO:0071013">
    <property type="term" value="C:catalytic step 2 spliceosome"/>
    <property type="evidence" value="ECO:0007669"/>
    <property type="project" value="TreeGrafter"/>
</dbReference>
<feature type="region of interest" description="Disordered" evidence="6">
    <location>
        <begin position="289"/>
        <end position="311"/>
    </location>
</feature>
<reference evidence="8" key="1">
    <citation type="submission" date="2014-07" db="EMBL/GenBank/DDBJ databases">
        <authorList>
            <person name="Martin A.A"/>
            <person name="De Silva N."/>
        </authorList>
    </citation>
    <scope>NUCLEOTIDE SEQUENCE</scope>
</reference>
<dbReference type="AlphaFoldDB" id="A0A0K0FG61"/>
<protein>
    <submittedName>
        <fullName evidence="9">PSP domain-containing protein</fullName>
    </submittedName>
</protein>
<keyword evidence="3" id="KW-0863">Zinc-finger</keyword>
<name>A0A0K0FG61_STRVS</name>
<evidence type="ECO:0000256" key="5">
    <source>
        <dbReference type="ARBA" id="ARBA00023242"/>
    </source>
</evidence>
<dbReference type="PANTHER" id="PTHR13316:SF0">
    <property type="entry name" value="ZINC FINGER CCHC DOMAIN-CONTAINING PROTEIN 8"/>
    <property type="match status" value="1"/>
</dbReference>
<dbReference type="STRING" id="75913.A0A0K0FG61"/>
<evidence type="ECO:0000256" key="3">
    <source>
        <dbReference type="ARBA" id="ARBA00022771"/>
    </source>
</evidence>
<dbReference type="SMART" id="SM00581">
    <property type="entry name" value="PSP"/>
    <property type="match status" value="1"/>
</dbReference>
<evidence type="ECO:0000256" key="1">
    <source>
        <dbReference type="ARBA" id="ARBA00004123"/>
    </source>
</evidence>
<sequence>MMVTKNPSGSIDNPIVVDDNSTIYTVEDDFLNDDFFVDDSNKTLDVEESEIQPVVAQTSYRNVYTSTGTLLPKSTSRNAPVCFNCDGAHILAKCPFPKDEKKIKASLSINRSKKNNMNNRYHDETNESKYIPGELSRELRDALDIDEYDLPPWIHRMRVKGIVQGYPPELLLDALENDEETLDFHAGNENNDDACPIPSKKRKVNTTEKEDLTLPPKINPNKIFDIPGYNKFLPRGAPTPPGPKYRIPHFGDFMYNLDEIVFDDFCQHHKISEYEVAYRHKKRNEKNYSSLEGREKEETKSSDSPVDEDFDNSFYEDTVGRSVIEENSGTIVVNSHDHFKTPTDERPSLKSFTVGIQPFEAREESIERGFLKKIRSLIKKD</sequence>
<evidence type="ECO:0000256" key="4">
    <source>
        <dbReference type="ARBA" id="ARBA00022833"/>
    </source>
</evidence>
<keyword evidence="2" id="KW-0479">Metal-binding</keyword>
<dbReference type="InterPro" id="IPR052115">
    <property type="entry name" value="NEXT_complex_subunit_ZCCHC8"/>
</dbReference>
<comment type="subcellular location">
    <subcellularLocation>
        <location evidence="1">Nucleus</location>
    </subcellularLocation>
</comment>
<evidence type="ECO:0000256" key="6">
    <source>
        <dbReference type="SAM" id="MobiDB-lite"/>
    </source>
</evidence>
<reference evidence="9" key="2">
    <citation type="submission" date="2015-08" db="UniProtKB">
        <authorList>
            <consortium name="WormBaseParasite"/>
        </authorList>
    </citation>
    <scope>IDENTIFICATION</scope>
</reference>
<organism evidence="8 9">
    <name type="scientific">Strongyloides venezuelensis</name>
    <name type="common">Threadworm</name>
    <dbReference type="NCBI Taxonomy" id="75913"/>
    <lineage>
        <taxon>Eukaryota</taxon>
        <taxon>Metazoa</taxon>
        <taxon>Ecdysozoa</taxon>
        <taxon>Nematoda</taxon>
        <taxon>Chromadorea</taxon>
        <taxon>Rhabditida</taxon>
        <taxon>Tylenchina</taxon>
        <taxon>Panagrolaimomorpha</taxon>
        <taxon>Strongyloidoidea</taxon>
        <taxon>Strongyloididae</taxon>
        <taxon>Strongyloides</taxon>
    </lineage>
</organism>
<dbReference type="InterPro" id="IPR006568">
    <property type="entry name" value="PSP_pro-rich"/>
</dbReference>
<keyword evidence="4" id="KW-0862">Zinc</keyword>
<evidence type="ECO:0000313" key="8">
    <source>
        <dbReference type="Proteomes" id="UP000035680"/>
    </source>
</evidence>
<evidence type="ECO:0000259" key="7">
    <source>
        <dbReference type="SMART" id="SM00581"/>
    </source>
</evidence>
<feature type="domain" description="PSP proline-rich" evidence="7">
    <location>
        <begin position="127"/>
        <end position="182"/>
    </location>
</feature>
<keyword evidence="5" id="KW-0539">Nucleus</keyword>